<organism evidence="1 2">
    <name type="scientific">Russula earlei</name>
    <dbReference type="NCBI Taxonomy" id="71964"/>
    <lineage>
        <taxon>Eukaryota</taxon>
        <taxon>Fungi</taxon>
        <taxon>Dikarya</taxon>
        <taxon>Basidiomycota</taxon>
        <taxon>Agaricomycotina</taxon>
        <taxon>Agaricomycetes</taxon>
        <taxon>Russulales</taxon>
        <taxon>Russulaceae</taxon>
        <taxon>Russula</taxon>
    </lineage>
</organism>
<accession>A0ACC0ULN1</accession>
<gene>
    <name evidence="1" type="ORF">F5148DRAFT_96949</name>
</gene>
<comment type="caution">
    <text evidence="1">The sequence shown here is derived from an EMBL/GenBank/DDBJ whole genome shotgun (WGS) entry which is preliminary data.</text>
</comment>
<dbReference type="Proteomes" id="UP001207468">
    <property type="component" value="Unassembled WGS sequence"/>
</dbReference>
<name>A0ACC0ULN1_9AGAM</name>
<evidence type="ECO:0000313" key="2">
    <source>
        <dbReference type="Proteomes" id="UP001207468"/>
    </source>
</evidence>
<sequence>MSSPVQPPPGTPPQNNISEVLSPGIVSIFVQGLETGLVLSQLSRWLYLQRKEKTVINVLVIFVTTVGFIETAICFASAWRIYVLGFGHLILPEWTESVHAMLSTLTAAPIQAYFIWRCYHILKKNIYLIIPLVALLIGAIVTAGWVTAWIFRMHASRRADPENYHPTANGIVYPFVAFLTLPAALDITITSILLFSLTTLLRGIHAEHLRSRVTRYMVVIWQAVIPPCICAVALLIKYIAFTNAHPGKPQMWYATIQAMLGKLYVLSLYSTLNNRIDLTNEPPVTYVSTINGSLDGIGSPMQRYVFSVHFPDREQQR</sequence>
<proteinExistence type="predicted"/>
<dbReference type="EMBL" id="JAGFNK010000012">
    <property type="protein sequence ID" value="KAI9512131.1"/>
    <property type="molecule type" value="Genomic_DNA"/>
</dbReference>
<evidence type="ECO:0000313" key="1">
    <source>
        <dbReference type="EMBL" id="KAI9512131.1"/>
    </source>
</evidence>
<reference evidence="1" key="1">
    <citation type="submission" date="2021-03" db="EMBL/GenBank/DDBJ databases">
        <title>Evolutionary priming and transition to the ectomycorrhizal habit in an iconic lineage of mushroom-forming fungi: is preadaptation a requirement?</title>
        <authorList>
            <consortium name="DOE Joint Genome Institute"/>
            <person name="Looney B.P."/>
            <person name="Miyauchi S."/>
            <person name="Morin E."/>
            <person name="Drula E."/>
            <person name="Courty P.E."/>
            <person name="Chicoki N."/>
            <person name="Fauchery L."/>
            <person name="Kohler A."/>
            <person name="Kuo A."/>
            <person name="LaButti K."/>
            <person name="Pangilinan J."/>
            <person name="Lipzen A."/>
            <person name="Riley R."/>
            <person name="Andreopoulos W."/>
            <person name="He G."/>
            <person name="Johnson J."/>
            <person name="Barry K.W."/>
            <person name="Grigoriev I.V."/>
            <person name="Nagy L."/>
            <person name="Hibbett D."/>
            <person name="Henrissat B."/>
            <person name="Matheny P.B."/>
            <person name="Labbe J."/>
            <person name="Martin A.F."/>
        </authorList>
    </citation>
    <scope>NUCLEOTIDE SEQUENCE</scope>
    <source>
        <strain evidence="1">BPL698</strain>
    </source>
</reference>
<keyword evidence="2" id="KW-1185">Reference proteome</keyword>
<protein>
    <submittedName>
        <fullName evidence="1">Uncharacterized protein</fullName>
    </submittedName>
</protein>